<proteinExistence type="inferred from homology"/>
<dbReference type="Pfam" id="PF07499">
    <property type="entry name" value="RuvA_C"/>
    <property type="match status" value="1"/>
</dbReference>
<dbReference type="GO" id="GO:0005737">
    <property type="term" value="C:cytoplasm"/>
    <property type="evidence" value="ECO:0007669"/>
    <property type="project" value="UniProtKB-SubCell"/>
</dbReference>
<dbReference type="InterPro" id="IPR000085">
    <property type="entry name" value="RuvA"/>
</dbReference>
<evidence type="ECO:0000256" key="4">
    <source>
        <dbReference type="ARBA" id="ARBA00023172"/>
    </source>
</evidence>
<dbReference type="GO" id="GO:0006310">
    <property type="term" value="P:DNA recombination"/>
    <property type="evidence" value="ECO:0007669"/>
    <property type="project" value="UniProtKB-UniRule"/>
</dbReference>
<dbReference type="SUPFAM" id="SSF50249">
    <property type="entry name" value="Nucleic acid-binding proteins"/>
    <property type="match status" value="1"/>
</dbReference>
<dbReference type="Pfam" id="PF01330">
    <property type="entry name" value="RuvA_N"/>
    <property type="match status" value="1"/>
</dbReference>
<keyword evidence="10" id="KW-1185">Reference proteome</keyword>
<evidence type="ECO:0000256" key="2">
    <source>
        <dbReference type="ARBA" id="ARBA00022763"/>
    </source>
</evidence>
<evidence type="ECO:0000259" key="8">
    <source>
        <dbReference type="Pfam" id="PF07499"/>
    </source>
</evidence>
<evidence type="ECO:0000256" key="6">
    <source>
        <dbReference type="HAMAP-Rule" id="MF_00031"/>
    </source>
</evidence>
<comment type="caution">
    <text evidence="6">Lacks conserved residue(s) required for the propagation of feature annotation.</text>
</comment>
<dbReference type="OrthoDB" id="5293449at2"/>
<evidence type="ECO:0000259" key="7">
    <source>
        <dbReference type="Pfam" id="PF01330"/>
    </source>
</evidence>
<dbReference type="InterPro" id="IPR013849">
    <property type="entry name" value="DNA_helicase_Holl-junc_RuvA_I"/>
</dbReference>
<comment type="domain">
    <text evidence="6">Has three domains with a flexible linker between the domains II and III and assumes an 'L' shape. Domain III is highly mobile and contacts RuvB.</text>
</comment>
<accession>A0A5C8PA51</accession>
<feature type="region of interest" description="Domain III" evidence="6">
    <location>
        <begin position="155"/>
        <end position="205"/>
    </location>
</feature>
<keyword evidence="1 6" id="KW-0963">Cytoplasm</keyword>
<protein>
    <recommendedName>
        <fullName evidence="6">Holliday junction branch migration complex subunit RuvA</fullName>
    </recommendedName>
</protein>
<dbReference type="InterPro" id="IPR010994">
    <property type="entry name" value="RuvA_2-like"/>
</dbReference>
<dbReference type="InterPro" id="IPR036267">
    <property type="entry name" value="RuvA_C_sf"/>
</dbReference>
<comment type="subunit">
    <text evidence="6">Homotetramer. Forms an RuvA(8)-RuvB(12)-Holliday junction (HJ) complex. HJ DNA is sandwiched between 2 RuvA tetramers; dsDNA enters through RuvA and exits via RuvB. An RuvB hexamer assembles on each DNA strand where it exits the tetramer. Each RuvB hexamer is contacted by two RuvA subunits (via domain III) on 2 adjacent RuvB subunits; this complex drives branch migration. In the full resolvosome a probable DNA-RuvA(4)-RuvB(12)-RuvC(2) complex forms which resolves the HJ.</text>
</comment>
<dbReference type="GO" id="GO:0006281">
    <property type="term" value="P:DNA repair"/>
    <property type="evidence" value="ECO:0007669"/>
    <property type="project" value="UniProtKB-UniRule"/>
</dbReference>
<name>A0A5C8PA51_9HYPH</name>
<dbReference type="EMBL" id="VDUZ01000060">
    <property type="protein sequence ID" value="TXL70419.1"/>
    <property type="molecule type" value="Genomic_DNA"/>
</dbReference>
<dbReference type="Gene3D" id="1.10.150.20">
    <property type="entry name" value="5' to 3' exonuclease, C-terminal subdomain"/>
    <property type="match status" value="1"/>
</dbReference>
<dbReference type="NCBIfam" id="TIGR00084">
    <property type="entry name" value="ruvA"/>
    <property type="match status" value="1"/>
</dbReference>
<sequence>MIGKLRGIVDAVADDSCLVDVGGVGYVVFASGRTLRDLMAGREATLLIETIVREDAITLYGFLATAERDWFRILTTVQGVGARVALSLLSTLAPDQLASAIVAQDRAALSRAPGVGPKLAARLLTELKDKAIAWGATPGVARAPAAAADGAAPAASVNEDAVSALVNLGYKRPEAFGAVARAATRLGTDARIDTLIREGLRELAR</sequence>
<dbReference type="HAMAP" id="MF_00031">
    <property type="entry name" value="DNA_HJ_migration_RuvA"/>
    <property type="match status" value="1"/>
</dbReference>
<comment type="similarity">
    <text evidence="6">Belongs to the RuvA family.</text>
</comment>
<keyword evidence="4 6" id="KW-0233">DNA recombination</keyword>
<keyword evidence="5 6" id="KW-0234">DNA repair</keyword>
<dbReference type="CDD" id="cd14332">
    <property type="entry name" value="UBA_RuvA_C"/>
    <property type="match status" value="1"/>
</dbReference>
<evidence type="ECO:0000256" key="5">
    <source>
        <dbReference type="ARBA" id="ARBA00023204"/>
    </source>
</evidence>
<evidence type="ECO:0000256" key="3">
    <source>
        <dbReference type="ARBA" id="ARBA00023125"/>
    </source>
</evidence>
<dbReference type="GO" id="GO:0009378">
    <property type="term" value="F:four-way junction helicase activity"/>
    <property type="evidence" value="ECO:0007669"/>
    <property type="project" value="InterPro"/>
</dbReference>
<dbReference type="GO" id="GO:0000400">
    <property type="term" value="F:four-way junction DNA binding"/>
    <property type="evidence" value="ECO:0007669"/>
    <property type="project" value="UniProtKB-UniRule"/>
</dbReference>
<dbReference type="Gene3D" id="2.40.50.140">
    <property type="entry name" value="Nucleic acid-binding proteins"/>
    <property type="match status" value="1"/>
</dbReference>
<dbReference type="GO" id="GO:0009379">
    <property type="term" value="C:Holliday junction helicase complex"/>
    <property type="evidence" value="ECO:0007669"/>
    <property type="project" value="InterPro"/>
</dbReference>
<dbReference type="AlphaFoldDB" id="A0A5C8PA51"/>
<evidence type="ECO:0000313" key="10">
    <source>
        <dbReference type="Proteomes" id="UP000321638"/>
    </source>
</evidence>
<gene>
    <name evidence="6 9" type="primary">ruvA</name>
    <name evidence="9" type="ORF">FHP25_34755</name>
</gene>
<keyword evidence="3 6" id="KW-0238">DNA-binding</keyword>
<dbReference type="Proteomes" id="UP000321638">
    <property type="component" value="Unassembled WGS sequence"/>
</dbReference>
<evidence type="ECO:0000313" key="9">
    <source>
        <dbReference type="EMBL" id="TXL70419.1"/>
    </source>
</evidence>
<dbReference type="RefSeq" id="WP_147851631.1">
    <property type="nucleotide sequence ID" value="NZ_VDUZ01000060.1"/>
</dbReference>
<feature type="domain" description="Holliday junction DNA helicase RuvA C-terminal" evidence="8">
    <location>
        <begin position="157"/>
        <end position="203"/>
    </location>
</feature>
<reference evidence="9 10" key="1">
    <citation type="submission" date="2019-06" db="EMBL/GenBank/DDBJ databases">
        <title>New taxonomy in bacterial strain CC-CFT640, isolated from vineyard.</title>
        <authorList>
            <person name="Lin S.-Y."/>
            <person name="Tsai C.-F."/>
            <person name="Young C.-C."/>
        </authorList>
    </citation>
    <scope>NUCLEOTIDE SEQUENCE [LARGE SCALE GENOMIC DNA]</scope>
    <source>
        <strain evidence="9 10">CC-CFT640</strain>
    </source>
</reference>
<dbReference type="Pfam" id="PF14520">
    <property type="entry name" value="HHH_5"/>
    <property type="match status" value="1"/>
</dbReference>
<dbReference type="InterPro" id="IPR011114">
    <property type="entry name" value="RuvA_C"/>
</dbReference>
<dbReference type="GO" id="GO:0005524">
    <property type="term" value="F:ATP binding"/>
    <property type="evidence" value="ECO:0007669"/>
    <property type="project" value="InterPro"/>
</dbReference>
<organism evidence="9 10">
    <name type="scientific">Vineibacter terrae</name>
    <dbReference type="NCBI Taxonomy" id="2586908"/>
    <lineage>
        <taxon>Bacteria</taxon>
        <taxon>Pseudomonadati</taxon>
        <taxon>Pseudomonadota</taxon>
        <taxon>Alphaproteobacteria</taxon>
        <taxon>Hyphomicrobiales</taxon>
        <taxon>Vineibacter</taxon>
    </lineage>
</organism>
<dbReference type="SUPFAM" id="SSF46929">
    <property type="entry name" value="DNA helicase RuvA subunit, C-terminal domain"/>
    <property type="match status" value="1"/>
</dbReference>
<dbReference type="Gene3D" id="1.10.8.10">
    <property type="entry name" value="DNA helicase RuvA subunit, C-terminal domain"/>
    <property type="match status" value="1"/>
</dbReference>
<dbReference type="InterPro" id="IPR012340">
    <property type="entry name" value="NA-bd_OB-fold"/>
</dbReference>
<keyword evidence="2 6" id="KW-0227">DNA damage</keyword>
<comment type="function">
    <text evidence="6">The RuvA-RuvB-RuvC complex processes Holliday junction (HJ) DNA during genetic recombination and DNA repair, while the RuvA-RuvB complex plays an important role in the rescue of blocked DNA replication forks via replication fork reversal (RFR). RuvA specifically binds to HJ cruciform DNA, conferring on it an open structure. The RuvB hexamer acts as an ATP-dependent pump, pulling dsDNA into and through the RuvAB complex. HJ branch migration allows RuvC to scan DNA until it finds its consensus sequence, where it cleaves and resolves the cruciform DNA.</text>
</comment>
<comment type="caution">
    <text evidence="9">The sequence shown here is derived from an EMBL/GenBank/DDBJ whole genome shotgun (WGS) entry which is preliminary data.</text>
</comment>
<dbReference type="SUPFAM" id="SSF47781">
    <property type="entry name" value="RuvA domain 2-like"/>
    <property type="match status" value="1"/>
</dbReference>
<evidence type="ECO:0000256" key="1">
    <source>
        <dbReference type="ARBA" id="ARBA00022490"/>
    </source>
</evidence>
<dbReference type="GO" id="GO:0048476">
    <property type="term" value="C:Holliday junction resolvase complex"/>
    <property type="evidence" value="ECO:0007669"/>
    <property type="project" value="UniProtKB-UniRule"/>
</dbReference>
<feature type="domain" description="DNA helicase Holliday junction RuvA type" evidence="7">
    <location>
        <begin position="1"/>
        <end position="61"/>
    </location>
</feature>
<comment type="subcellular location">
    <subcellularLocation>
        <location evidence="6">Cytoplasm</location>
    </subcellularLocation>
</comment>